<dbReference type="InterPro" id="IPR050796">
    <property type="entry name" value="SCF_F-box_component"/>
</dbReference>
<dbReference type="Pfam" id="PF07734">
    <property type="entry name" value="FBA_1"/>
    <property type="match status" value="1"/>
</dbReference>
<dbReference type="AlphaFoldDB" id="A0A178VC96"/>
<dbReference type="SUPFAM" id="SSF81383">
    <property type="entry name" value="F-box domain"/>
    <property type="match status" value="1"/>
</dbReference>
<dbReference type="PANTHER" id="PTHR31672">
    <property type="entry name" value="BNACNNG10540D PROTEIN"/>
    <property type="match status" value="1"/>
</dbReference>
<feature type="region of interest" description="Disordered" evidence="1">
    <location>
        <begin position="209"/>
        <end position="231"/>
    </location>
</feature>
<feature type="compositionally biased region" description="Acidic residues" evidence="1">
    <location>
        <begin position="210"/>
        <end position="231"/>
    </location>
</feature>
<evidence type="ECO:0000313" key="3">
    <source>
        <dbReference type="EMBL" id="OAP02955.1"/>
    </source>
</evidence>
<sequence>MSTMSNLPAEVLEEILSRTPVTSLRTMRSTCKKWNNLSKKKIIPEAARKQQGLMLIKKKICSLSFSLHDIHKDDYVVPCINQVDIPRNIEVEKIFHCDGILLCVIEDNCSLLVWNPYLGQTRRIEVSSDADMNDRYALGYDNNNSSHKILRIKKDFKNSDGLGYEIYRFASNSWSLLDEEVMKPEWDVWSVQRSSVSLKGNTYFLLQGNDYDDQEDEEEEDDEEYEDYEDDDDVLPKDNFLLCFDYTAERFGPRLLLPFNPHVEETVALSCIGEERLVMLYQSFKTYKGIEIWVTDKIDPKAVSWSKFLKVDITPLTGFPVDFYADSFVIDEEKKVAAVFDIHCSYQKAHIIGEDGYLKCVNMGRASDVGNGQPLVFSSYVPSLVKVPVKQPKGKRKGRSSETKSNKNKKGRKIKIIG</sequence>
<evidence type="ECO:0000313" key="4">
    <source>
        <dbReference type="EMBL" id="VYS57288.1"/>
    </source>
</evidence>
<dbReference type="InterPro" id="IPR036047">
    <property type="entry name" value="F-box-like_dom_sf"/>
</dbReference>
<reference evidence="5" key="1">
    <citation type="journal article" date="2016" name="Proc. Natl. Acad. Sci. U.S.A.">
        <title>Chromosome-level assembly of Arabidopsis thaliana Ler reveals the extent of translocation and inversion polymorphisms.</title>
        <authorList>
            <person name="Zapata L."/>
            <person name="Ding J."/>
            <person name="Willing E.M."/>
            <person name="Hartwig B."/>
            <person name="Bezdan D."/>
            <person name="Jiao W.B."/>
            <person name="Patel V."/>
            <person name="Velikkakam James G."/>
            <person name="Koornneef M."/>
            <person name="Ossowski S."/>
            <person name="Schneeberger K."/>
        </authorList>
    </citation>
    <scope>NUCLEOTIDE SEQUENCE [LARGE SCALE GENOMIC DNA]</scope>
    <source>
        <strain evidence="5">cv. Landsberg erecta</strain>
    </source>
</reference>
<feature type="region of interest" description="Disordered" evidence="1">
    <location>
        <begin position="390"/>
        <end position="418"/>
    </location>
</feature>
<dbReference type="PROSITE" id="PS50181">
    <property type="entry name" value="FBOX"/>
    <property type="match status" value="1"/>
</dbReference>
<dbReference type="Proteomes" id="UP000426265">
    <property type="component" value="Unassembled WGS sequence"/>
</dbReference>
<dbReference type="InterPro" id="IPR001810">
    <property type="entry name" value="F-box_dom"/>
</dbReference>
<reference evidence="4 6" key="3">
    <citation type="submission" date="2019-11" db="EMBL/GenBank/DDBJ databases">
        <authorList>
            <person name="Jiao W.-B."/>
            <person name="Schneeberger K."/>
        </authorList>
    </citation>
    <scope>NUCLEOTIDE SEQUENCE [LARGE SCALE GENOMIC DNA]</scope>
    <source>
        <strain evidence="6">cv. An-1</strain>
    </source>
</reference>
<feature type="compositionally biased region" description="Basic residues" evidence="1">
    <location>
        <begin position="406"/>
        <end position="418"/>
    </location>
</feature>
<dbReference type="InterPro" id="IPR017451">
    <property type="entry name" value="F-box-assoc_interact_dom"/>
</dbReference>
<dbReference type="CDD" id="cd22157">
    <property type="entry name" value="F-box_AtFBW1-like"/>
    <property type="match status" value="1"/>
</dbReference>
<feature type="domain" description="F-box" evidence="2">
    <location>
        <begin position="1"/>
        <end position="50"/>
    </location>
</feature>
<evidence type="ECO:0000313" key="6">
    <source>
        <dbReference type="Proteomes" id="UP000426265"/>
    </source>
</evidence>
<accession>A0A178VC96</accession>
<dbReference type="Proteomes" id="UP000078284">
    <property type="component" value="Chromosome 3"/>
</dbReference>
<name>A0A178VC96_ARATH</name>
<organism evidence="3 5">
    <name type="scientific">Arabidopsis thaliana</name>
    <name type="common">Mouse-ear cress</name>
    <dbReference type="NCBI Taxonomy" id="3702"/>
    <lineage>
        <taxon>Eukaryota</taxon>
        <taxon>Viridiplantae</taxon>
        <taxon>Streptophyta</taxon>
        <taxon>Embryophyta</taxon>
        <taxon>Tracheophyta</taxon>
        <taxon>Spermatophyta</taxon>
        <taxon>Magnoliopsida</taxon>
        <taxon>eudicotyledons</taxon>
        <taxon>Gunneridae</taxon>
        <taxon>Pentapetalae</taxon>
        <taxon>rosids</taxon>
        <taxon>malvids</taxon>
        <taxon>Brassicales</taxon>
        <taxon>Brassicaceae</taxon>
        <taxon>Camelineae</taxon>
        <taxon>Arabidopsis</taxon>
    </lineage>
</organism>
<dbReference type="NCBIfam" id="TIGR01640">
    <property type="entry name" value="F_box_assoc_1"/>
    <property type="match status" value="2"/>
</dbReference>
<evidence type="ECO:0000313" key="5">
    <source>
        <dbReference type="Proteomes" id="UP000078284"/>
    </source>
</evidence>
<protein>
    <recommendedName>
        <fullName evidence="2">F-box domain-containing protein</fullName>
    </recommendedName>
</protein>
<proteinExistence type="predicted"/>
<evidence type="ECO:0000259" key="2">
    <source>
        <dbReference type="PROSITE" id="PS50181"/>
    </source>
</evidence>
<dbReference type="Pfam" id="PF00646">
    <property type="entry name" value="F-box"/>
    <property type="match status" value="1"/>
</dbReference>
<gene>
    <name evidence="3" type="ordered locus">AXX17_At3g14270</name>
    <name evidence="4" type="ORF">AN1_LOCUS12737</name>
</gene>
<dbReference type="ExpressionAtlas" id="A0A178VC96">
    <property type="expression patterns" value="baseline and differential"/>
</dbReference>
<dbReference type="PANTHER" id="PTHR31672:SF13">
    <property type="entry name" value="F-BOX PROTEIN CPR30-LIKE"/>
    <property type="match status" value="1"/>
</dbReference>
<dbReference type="EMBL" id="LUHQ01000003">
    <property type="protein sequence ID" value="OAP02955.1"/>
    <property type="molecule type" value="Genomic_DNA"/>
</dbReference>
<dbReference type="SMART" id="SM00256">
    <property type="entry name" value="FBOX"/>
    <property type="match status" value="1"/>
</dbReference>
<dbReference type="InterPro" id="IPR006527">
    <property type="entry name" value="F-box-assoc_dom_typ1"/>
</dbReference>
<reference evidence="3" key="2">
    <citation type="submission" date="2016-03" db="EMBL/GenBank/DDBJ databases">
        <title>Full-length assembly of Arabidopsis thaliana Ler reveals the complement of translocations and inversions.</title>
        <authorList>
            <person name="Zapata L."/>
            <person name="Schneeberger K."/>
            <person name="Ossowski S."/>
        </authorList>
    </citation>
    <scope>NUCLEOTIDE SEQUENCE [LARGE SCALE GENOMIC DNA]</scope>
    <source>
        <tissue evidence="3">Leaf</tissue>
    </source>
</reference>
<evidence type="ECO:0000256" key="1">
    <source>
        <dbReference type="SAM" id="MobiDB-lite"/>
    </source>
</evidence>
<dbReference type="EMBL" id="CACRSJ010000106">
    <property type="protein sequence ID" value="VYS57288.1"/>
    <property type="molecule type" value="Genomic_DNA"/>
</dbReference>
<dbReference type="Gene3D" id="1.20.1280.50">
    <property type="match status" value="1"/>
</dbReference>